<dbReference type="OrthoDB" id="9465at2157"/>
<dbReference type="EMBL" id="REFY01000003">
    <property type="protein sequence ID" value="RQG90059.1"/>
    <property type="molecule type" value="Genomic_DNA"/>
</dbReference>
<keyword evidence="1 2" id="KW-0413">Isomerase</keyword>
<evidence type="ECO:0000256" key="1">
    <source>
        <dbReference type="ARBA" id="ARBA00023235"/>
    </source>
</evidence>
<proteinExistence type="predicted"/>
<dbReference type="InterPro" id="IPR035990">
    <property type="entry name" value="TIM_sf"/>
</dbReference>
<dbReference type="Pfam" id="PF00121">
    <property type="entry name" value="TIM"/>
    <property type="match status" value="1"/>
</dbReference>
<reference evidence="2 3" key="1">
    <citation type="submission" date="2018-10" db="EMBL/GenBank/DDBJ databases">
        <title>Natrarchaeobius chitinivorans gen. nov., sp. nov., and Natrarchaeobius haloalkaliphilus sp. nov., alkaliphilic, chitin-utilizing haloarchaea from hypersaline alkaline lakes.</title>
        <authorList>
            <person name="Sorokin D.Y."/>
            <person name="Elcheninov A.G."/>
            <person name="Kostrikina N.A."/>
            <person name="Bale N.J."/>
            <person name="Sinninghe Damste J.S."/>
            <person name="Khijniak T.V."/>
            <person name="Kublanov I.V."/>
            <person name="Toshchakov S.V."/>
        </authorList>
    </citation>
    <scope>NUCLEOTIDE SEQUENCE [LARGE SCALE GENOMIC DNA]</scope>
    <source>
        <strain evidence="2 3">AArcht-Sl</strain>
    </source>
</reference>
<dbReference type="RefSeq" id="WP_124178151.1">
    <property type="nucleotide sequence ID" value="NZ_REFY01000003.1"/>
</dbReference>
<gene>
    <name evidence="2" type="ORF">EA462_08650</name>
</gene>
<dbReference type="SUPFAM" id="SSF51351">
    <property type="entry name" value="Triosephosphate isomerase (TIM)"/>
    <property type="match status" value="1"/>
</dbReference>
<keyword evidence="3" id="KW-1185">Reference proteome</keyword>
<sequence length="226" mass="24174">MTHTYPYFGVNFKVYPNTIGEGGLELAKTVERVHEETGANFVVTPQIPDLRLITSETDLTVSSPHVDPVSPGRGIGKVLPETLADAGIAGATINHAENRDTLTDIAKKIDRCNEVGLDSSVCVDSIEMGEAVAAFDPDALIYEKPEDISTDRAITTTHPERVERFVEMIESTNPRTKVLVGGGIRTAEHVRAAFELGADATGAASAISTADDPYERLTEIAGALPE</sequence>
<accession>A0A3N6NYV6</accession>
<comment type="caution">
    <text evidence="2">The sequence shown here is derived from an EMBL/GenBank/DDBJ whole genome shotgun (WGS) entry which is preliminary data.</text>
</comment>
<name>A0A3N6NYV6_9EURY</name>
<dbReference type="NCBIfam" id="NF003302">
    <property type="entry name" value="PRK04302.1"/>
    <property type="match status" value="1"/>
</dbReference>
<dbReference type="Proteomes" id="UP000273828">
    <property type="component" value="Unassembled WGS sequence"/>
</dbReference>
<evidence type="ECO:0000313" key="3">
    <source>
        <dbReference type="Proteomes" id="UP000273828"/>
    </source>
</evidence>
<dbReference type="InterPro" id="IPR000652">
    <property type="entry name" value="Triosephosphate_isomerase"/>
</dbReference>
<dbReference type="PROSITE" id="PS51440">
    <property type="entry name" value="TIM_2"/>
    <property type="match status" value="1"/>
</dbReference>
<protein>
    <submittedName>
        <fullName evidence="2">Triosephosphate isomerase</fullName>
    </submittedName>
</protein>
<evidence type="ECO:0000313" key="2">
    <source>
        <dbReference type="EMBL" id="RQG90059.1"/>
    </source>
</evidence>
<dbReference type="GO" id="GO:0004807">
    <property type="term" value="F:triose-phosphate isomerase activity"/>
    <property type="evidence" value="ECO:0007669"/>
    <property type="project" value="InterPro"/>
</dbReference>
<dbReference type="AlphaFoldDB" id="A0A3N6NYV6"/>
<organism evidence="2 3">
    <name type="scientific">Natrarchaeobius halalkaliphilus</name>
    <dbReference type="NCBI Taxonomy" id="1679091"/>
    <lineage>
        <taxon>Archaea</taxon>
        <taxon>Methanobacteriati</taxon>
        <taxon>Methanobacteriota</taxon>
        <taxon>Stenosarchaea group</taxon>
        <taxon>Halobacteria</taxon>
        <taxon>Halobacteriales</taxon>
        <taxon>Natrialbaceae</taxon>
        <taxon>Natrarchaeobius</taxon>
    </lineage>
</organism>
<dbReference type="InterPro" id="IPR013785">
    <property type="entry name" value="Aldolase_TIM"/>
</dbReference>
<dbReference type="Gene3D" id="3.20.20.70">
    <property type="entry name" value="Aldolase class I"/>
    <property type="match status" value="1"/>
</dbReference>